<accession>A0A3P7ZY53</accession>
<feature type="compositionally biased region" description="Polar residues" evidence="1">
    <location>
        <begin position="276"/>
        <end position="307"/>
    </location>
</feature>
<protein>
    <submittedName>
        <fullName evidence="4">ShKT domain-containing protein</fullName>
    </submittedName>
</protein>
<dbReference type="Proteomes" id="UP000050761">
    <property type="component" value="Unassembled WGS sequence"/>
</dbReference>
<evidence type="ECO:0000313" key="3">
    <source>
        <dbReference type="Proteomes" id="UP000050761"/>
    </source>
</evidence>
<sequence length="313" mass="35637">MYNFRKNCLAGSKGNGYCYLHKEKCGKDKEVEKRLGNQVQFTRKGSAKDCSNWKRKCATKYRKHHACKEYKRNCGPLDFPIGTNSSRGSEEKSDEEEDNRTKISPKRARDCEKWQNKCADKYPKHFACTQFKKKCRLFGNQTSDGDVSPAKNSTGSEESGESEVSSKLARNCDKWESKCSEKYPKHHACRQFKKKCGSMRHRTSDADSVLKKNSTISGGSDEEEEKLEILEQCQKWKKTCASKYPEHFTCRQFRRKCGHSDDEAATKPRRSARLSVKTSATELLDKSSTNKTSMGTDRSTSNETSAILDTDSD</sequence>
<evidence type="ECO:0000313" key="4">
    <source>
        <dbReference type="WBParaSite" id="HPBE_0001158401-mRNA-1"/>
    </source>
</evidence>
<keyword evidence="3" id="KW-1185">Reference proteome</keyword>
<feature type="compositionally biased region" description="Low complexity" evidence="1">
    <location>
        <begin position="153"/>
        <end position="163"/>
    </location>
</feature>
<evidence type="ECO:0000313" key="2">
    <source>
        <dbReference type="EMBL" id="VDO89144.1"/>
    </source>
</evidence>
<dbReference type="WBParaSite" id="HPBE_0001158401-mRNA-1">
    <property type="protein sequence ID" value="HPBE_0001158401-mRNA-1"/>
    <property type="gene ID" value="HPBE_0001158401"/>
</dbReference>
<evidence type="ECO:0000256" key="1">
    <source>
        <dbReference type="SAM" id="MobiDB-lite"/>
    </source>
</evidence>
<proteinExistence type="predicted"/>
<name>A0A3P7ZY53_HELPZ</name>
<gene>
    <name evidence="2" type="ORF">HPBE_LOCUS11585</name>
</gene>
<dbReference type="AlphaFoldDB" id="A0A3P7ZY53"/>
<reference evidence="2 3" key="1">
    <citation type="submission" date="2018-11" db="EMBL/GenBank/DDBJ databases">
        <authorList>
            <consortium name="Pathogen Informatics"/>
        </authorList>
    </citation>
    <scope>NUCLEOTIDE SEQUENCE [LARGE SCALE GENOMIC DNA]</scope>
</reference>
<organism evidence="2">
    <name type="scientific">Heligmosomoides polygyrus</name>
    <name type="common">Parasitic roundworm</name>
    <dbReference type="NCBI Taxonomy" id="6339"/>
    <lineage>
        <taxon>Eukaryota</taxon>
        <taxon>Metazoa</taxon>
        <taxon>Ecdysozoa</taxon>
        <taxon>Nematoda</taxon>
        <taxon>Chromadorea</taxon>
        <taxon>Rhabditida</taxon>
        <taxon>Rhabditina</taxon>
        <taxon>Rhabditomorpha</taxon>
        <taxon>Strongyloidea</taxon>
        <taxon>Heligmosomidae</taxon>
        <taxon>Heligmosomoides</taxon>
    </lineage>
</organism>
<feature type="region of interest" description="Disordered" evidence="1">
    <location>
        <begin position="85"/>
        <end position="106"/>
    </location>
</feature>
<feature type="region of interest" description="Disordered" evidence="1">
    <location>
        <begin position="256"/>
        <end position="313"/>
    </location>
</feature>
<dbReference type="EMBL" id="UZAH01027158">
    <property type="protein sequence ID" value="VDO89144.1"/>
    <property type="molecule type" value="Genomic_DNA"/>
</dbReference>
<dbReference type="OrthoDB" id="5858225at2759"/>
<reference evidence="4" key="2">
    <citation type="submission" date="2019-09" db="UniProtKB">
        <authorList>
            <consortium name="WormBaseParasite"/>
        </authorList>
    </citation>
    <scope>IDENTIFICATION</scope>
</reference>
<feature type="region of interest" description="Disordered" evidence="1">
    <location>
        <begin position="144"/>
        <end position="163"/>
    </location>
</feature>